<name>A0A6A4VBB5_AMPAM</name>
<keyword evidence="5" id="KW-0206">Cytoskeleton</keyword>
<dbReference type="GO" id="GO:0005856">
    <property type="term" value="C:cytoskeleton"/>
    <property type="evidence" value="ECO:0007669"/>
    <property type="project" value="UniProtKB-SubCell"/>
</dbReference>
<proteinExistence type="inferred from homology"/>
<dbReference type="Proteomes" id="UP000440578">
    <property type="component" value="Unassembled WGS sequence"/>
</dbReference>
<evidence type="ECO:0000256" key="6">
    <source>
        <dbReference type="SAM" id="Coils"/>
    </source>
</evidence>
<feature type="compositionally biased region" description="Polar residues" evidence="7">
    <location>
        <begin position="30"/>
        <end position="40"/>
    </location>
</feature>
<dbReference type="OrthoDB" id="10255048at2759"/>
<feature type="coiled-coil region" evidence="6">
    <location>
        <begin position="890"/>
        <end position="1023"/>
    </location>
</feature>
<feature type="compositionally biased region" description="Low complexity" evidence="7">
    <location>
        <begin position="136"/>
        <end position="152"/>
    </location>
</feature>
<feature type="compositionally biased region" description="Polar residues" evidence="7">
    <location>
        <begin position="311"/>
        <end position="325"/>
    </location>
</feature>
<feature type="compositionally biased region" description="Pro residues" evidence="7">
    <location>
        <begin position="789"/>
        <end position="803"/>
    </location>
</feature>
<feature type="compositionally biased region" description="Basic and acidic residues" evidence="7">
    <location>
        <begin position="369"/>
        <end position="384"/>
    </location>
</feature>
<dbReference type="Pfam" id="PF05010">
    <property type="entry name" value="TACC_C"/>
    <property type="match status" value="1"/>
</dbReference>
<comment type="similarity">
    <text evidence="2">Belongs to the TACC family.</text>
</comment>
<protein>
    <submittedName>
        <fullName evidence="9">Transforming acidic coiled-coil-containing protein 2</fullName>
    </submittedName>
</protein>
<evidence type="ECO:0000256" key="1">
    <source>
        <dbReference type="ARBA" id="ARBA00004245"/>
    </source>
</evidence>
<evidence type="ECO:0000313" key="9">
    <source>
        <dbReference type="EMBL" id="KAF0293597.1"/>
    </source>
</evidence>
<feature type="region of interest" description="Disordered" evidence="7">
    <location>
        <begin position="471"/>
        <end position="744"/>
    </location>
</feature>
<comment type="subcellular location">
    <subcellularLocation>
        <location evidence="1">Cytoplasm</location>
        <location evidence="1">Cytoskeleton</location>
    </subcellularLocation>
</comment>
<feature type="compositionally biased region" description="Low complexity" evidence="7">
    <location>
        <begin position="274"/>
        <end position="290"/>
    </location>
</feature>
<feature type="compositionally biased region" description="Low complexity" evidence="7">
    <location>
        <begin position="643"/>
        <end position="653"/>
    </location>
</feature>
<evidence type="ECO:0000256" key="7">
    <source>
        <dbReference type="SAM" id="MobiDB-lite"/>
    </source>
</evidence>
<evidence type="ECO:0000313" key="10">
    <source>
        <dbReference type="Proteomes" id="UP000440578"/>
    </source>
</evidence>
<sequence>MPRTETPSGTVGKASGFQLPAVISGRLARQSESFVSSSPDLSRDLFSPTGARSPRVGRRDLDEILERAARRRSRQAAGGTPLLTARSLFAAEPRAGRSGRAESEDRWERGSEDRPEVPDSPGGRPWRRVRQDSDTSDASSAAGRSSSSGVADGEQRAERPPASPLVAGSVPTPRRSGFRGRAGSEGGILDAPDEYSTAGGGWRGTSRSWLTLGSRSAEAAADDAAETSSVSSSSTDRKSSTRHWLAQGRLDADDASETASIGSGGGGDRRRGPSRGSGWTEPAEEATSATGPPPATPPPKQRHDSPAHSLTIVNVQKASTPTTVPLVNGFSVSDYKAESKADDGDVFSSGDRSTLLRKKLAALRTGAQSERELEKSGDEMDNENRASQLRQKVAALTPEVETQPRDTDVPNEDSGENRAMLLRKKIAAMKKPKPEVEPESTILDDTAEENRATALRQKLAGLRPGSLALPVAADADSRGAEVGPLRSPITPRSPRPDRPSELEPGAEEASRSRPTGRSKLAVLTKPTTPADGSGRPPTDRSPATPRGPRPRSAVRRTSSLSGRDSSVGRSRSRSPVKGRIATLRLKPRRVSQSPDPMARWRSVDDALGSPAGPVHPGGDDRSWEPQTAAVEPPPPPSQDEPQESGQPPADGSPQLPPARPPRRRKSRPGEPGSPVKERVDENRNQICATESSESREDESSSSPPSSPSPGRPSTETEAVSAGEAWLASLTPAGRGRSWSASSCGSLGSFDLERELLSAEESASGVPRQLTSVKSDLIAFSPKKEDEQVPTPPPVAAPAAPAPAPAAASAVPADLSASQPPTPTDGSVAELLKKQELYFQDQLLKRDREMTAMKNANAKLIQQASSNKTEKVLERVAHLVASLTNENGRLRHELNTDRARLVAERDEARQEVANAEAMFADLHRKYEKSKAVLQEHRRCADQNQAAFRDAKERAEREKQRFDMLRQHSEDAHARLEADYEAAEKAHQTELLTLKAKLQLAENREAKLERENREITAICDELIQKMGAGAAR</sequence>
<feature type="domain" description="Transforming acidic coiled-coil-containing protein C-terminal" evidence="8">
    <location>
        <begin position="838"/>
        <end position="1021"/>
    </location>
</feature>
<feature type="compositionally biased region" description="Basic residues" evidence="7">
    <location>
        <begin position="421"/>
        <end position="431"/>
    </location>
</feature>
<gene>
    <name evidence="9" type="primary">TACC2_1</name>
    <name evidence="9" type="ORF">FJT64_008658</name>
</gene>
<keyword evidence="4 6" id="KW-0175">Coiled coil</keyword>
<feature type="compositionally biased region" description="Low complexity" evidence="7">
    <location>
        <begin position="732"/>
        <end position="744"/>
    </location>
</feature>
<feature type="region of interest" description="Disordered" evidence="7">
    <location>
        <begin position="776"/>
        <end position="826"/>
    </location>
</feature>
<organism evidence="9 10">
    <name type="scientific">Amphibalanus amphitrite</name>
    <name type="common">Striped barnacle</name>
    <name type="synonym">Balanus amphitrite</name>
    <dbReference type="NCBI Taxonomy" id="1232801"/>
    <lineage>
        <taxon>Eukaryota</taxon>
        <taxon>Metazoa</taxon>
        <taxon>Ecdysozoa</taxon>
        <taxon>Arthropoda</taxon>
        <taxon>Crustacea</taxon>
        <taxon>Multicrustacea</taxon>
        <taxon>Cirripedia</taxon>
        <taxon>Thoracica</taxon>
        <taxon>Thoracicalcarea</taxon>
        <taxon>Balanomorpha</taxon>
        <taxon>Balanoidea</taxon>
        <taxon>Balanidae</taxon>
        <taxon>Amphibalaninae</taxon>
        <taxon>Amphibalanus</taxon>
    </lineage>
</organism>
<comment type="caution">
    <text evidence="9">The sequence shown here is derived from an EMBL/GenBank/DDBJ whole genome shotgun (WGS) entry which is preliminary data.</text>
</comment>
<feature type="region of interest" description="Disordered" evidence="7">
    <location>
        <begin position="363"/>
        <end position="449"/>
    </location>
</feature>
<evidence type="ECO:0000256" key="4">
    <source>
        <dbReference type="ARBA" id="ARBA00023054"/>
    </source>
</evidence>
<feature type="compositionally biased region" description="Basic and acidic residues" evidence="7">
    <location>
        <begin position="57"/>
        <end position="68"/>
    </location>
</feature>
<feature type="region of interest" description="Disordered" evidence="7">
    <location>
        <begin position="29"/>
        <end position="329"/>
    </location>
</feature>
<feature type="compositionally biased region" description="Basic and acidic residues" evidence="7">
    <location>
        <begin position="99"/>
        <end position="117"/>
    </location>
</feature>
<evidence type="ECO:0000256" key="5">
    <source>
        <dbReference type="ARBA" id="ARBA00023212"/>
    </source>
</evidence>
<dbReference type="AlphaFoldDB" id="A0A6A4VBB5"/>
<keyword evidence="3" id="KW-0963">Cytoplasm</keyword>
<feature type="compositionally biased region" description="Low complexity" evidence="7">
    <location>
        <begin position="555"/>
        <end position="569"/>
    </location>
</feature>
<reference evidence="9 10" key="1">
    <citation type="submission" date="2019-07" db="EMBL/GenBank/DDBJ databases">
        <title>Draft genome assembly of a fouling barnacle, Amphibalanus amphitrite (Darwin, 1854): The first reference genome for Thecostraca.</title>
        <authorList>
            <person name="Kim W."/>
        </authorList>
    </citation>
    <scope>NUCLEOTIDE SEQUENCE [LARGE SCALE GENOMIC DNA]</scope>
    <source>
        <strain evidence="9">SNU_AA5</strain>
        <tissue evidence="9">Soma without cirri and trophi</tissue>
    </source>
</reference>
<evidence type="ECO:0000256" key="2">
    <source>
        <dbReference type="ARBA" id="ARBA00009423"/>
    </source>
</evidence>
<dbReference type="EMBL" id="VIIS01001736">
    <property type="protein sequence ID" value="KAF0293597.1"/>
    <property type="molecule type" value="Genomic_DNA"/>
</dbReference>
<feature type="region of interest" description="Disordered" evidence="7">
    <location>
        <begin position="335"/>
        <end position="354"/>
    </location>
</feature>
<dbReference type="InterPro" id="IPR007707">
    <property type="entry name" value="TACC_C"/>
</dbReference>
<accession>A0A6A4VBB5</accession>
<keyword evidence="10" id="KW-1185">Reference proteome</keyword>
<evidence type="ECO:0000259" key="8">
    <source>
        <dbReference type="Pfam" id="PF05010"/>
    </source>
</evidence>
<evidence type="ECO:0000256" key="3">
    <source>
        <dbReference type="ARBA" id="ARBA00022490"/>
    </source>
</evidence>